<dbReference type="InterPro" id="IPR050398">
    <property type="entry name" value="HssS/ArlS-like"/>
</dbReference>
<keyword evidence="5 12" id="KW-0808">Transferase</keyword>
<dbReference type="GO" id="GO:0005886">
    <property type="term" value="C:plasma membrane"/>
    <property type="evidence" value="ECO:0007669"/>
    <property type="project" value="TreeGrafter"/>
</dbReference>
<evidence type="ECO:0000313" key="12">
    <source>
        <dbReference type="EMBL" id="AUG56583.1"/>
    </source>
</evidence>
<evidence type="ECO:0000256" key="7">
    <source>
        <dbReference type="ARBA" id="ARBA00022777"/>
    </source>
</evidence>
<dbReference type="PANTHER" id="PTHR45528">
    <property type="entry name" value="SENSOR HISTIDINE KINASE CPXA"/>
    <property type="match status" value="1"/>
</dbReference>
<comment type="subcellular location">
    <subcellularLocation>
        <location evidence="2">Membrane</location>
        <topology evidence="2">Multi-pass membrane protein</topology>
    </subcellularLocation>
</comment>
<dbReference type="OrthoDB" id="9780718at2"/>
<accession>A0A2K9EFA6</accession>
<dbReference type="SMART" id="SM00388">
    <property type="entry name" value="HisKA"/>
    <property type="match status" value="1"/>
</dbReference>
<evidence type="ECO:0000256" key="2">
    <source>
        <dbReference type="ARBA" id="ARBA00004141"/>
    </source>
</evidence>
<keyword evidence="10" id="KW-0472">Membrane</keyword>
<dbReference type="InterPro" id="IPR003661">
    <property type="entry name" value="HisK_dim/P_dom"/>
</dbReference>
<comment type="catalytic activity">
    <reaction evidence="1">
        <text>ATP + protein L-histidine = ADP + protein N-phospho-L-histidine.</text>
        <dbReference type="EC" id="2.7.13.3"/>
    </reaction>
</comment>
<keyword evidence="14" id="KW-1185">Reference proteome</keyword>
<dbReference type="EMBL" id="CP025197">
    <property type="protein sequence ID" value="AUG56583.1"/>
    <property type="molecule type" value="Genomic_DNA"/>
</dbReference>
<dbReference type="KEGG" id="hsc:HVS_03175"/>
<keyword evidence="7 13" id="KW-0418">Kinase</keyword>
<dbReference type="SUPFAM" id="SSF47384">
    <property type="entry name" value="Homodimeric domain of signal transducing histidine kinase"/>
    <property type="match status" value="1"/>
</dbReference>
<dbReference type="PANTHER" id="PTHR45528:SF8">
    <property type="entry name" value="HISTIDINE KINASE"/>
    <property type="match status" value="1"/>
</dbReference>
<dbReference type="GO" id="GO:0000155">
    <property type="term" value="F:phosphorelay sensor kinase activity"/>
    <property type="evidence" value="ECO:0007669"/>
    <property type="project" value="InterPro"/>
</dbReference>
<dbReference type="Gene3D" id="3.30.565.10">
    <property type="entry name" value="Histidine kinase-like ATPase, C-terminal domain"/>
    <property type="match status" value="1"/>
</dbReference>
<evidence type="ECO:0000256" key="5">
    <source>
        <dbReference type="ARBA" id="ARBA00022679"/>
    </source>
</evidence>
<gene>
    <name evidence="12" type="primary">phoR2</name>
    <name evidence="13" type="ORF">B9R14_07765</name>
    <name evidence="12" type="ORF">HVS_03175</name>
</gene>
<dbReference type="AlphaFoldDB" id="A0A2K9EFA6"/>
<dbReference type="RefSeq" id="WP_101299113.1">
    <property type="nucleotide sequence ID" value="NZ_NEMB01000003.1"/>
</dbReference>
<dbReference type="Pfam" id="PF00512">
    <property type="entry name" value="HisKA"/>
    <property type="match status" value="1"/>
</dbReference>
<proteinExistence type="predicted"/>
<evidence type="ECO:0000256" key="9">
    <source>
        <dbReference type="ARBA" id="ARBA00023012"/>
    </source>
</evidence>
<organism evidence="12 14">
    <name type="scientific">Acetivibrio saccincola</name>
    <dbReference type="NCBI Taxonomy" id="1677857"/>
    <lineage>
        <taxon>Bacteria</taxon>
        <taxon>Bacillati</taxon>
        <taxon>Bacillota</taxon>
        <taxon>Clostridia</taxon>
        <taxon>Eubacteriales</taxon>
        <taxon>Oscillospiraceae</taxon>
        <taxon>Acetivibrio</taxon>
    </lineage>
</organism>
<name>A0A2K9EFA6_9FIRM</name>
<dbReference type="PROSITE" id="PS50109">
    <property type="entry name" value="HIS_KIN"/>
    <property type="match status" value="1"/>
</dbReference>
<dbReference type="CDD" id="cd00082">
    <property type="entry name" value="HisKA"/>
    <property type="match status" value="1"/>
</dbReference>
<keyword evidence="4" id="KW-0597">Phosphoprotein</keyword>
<feature type="domain" description="Histidine kinase" evidence="11">
    <location>
        <begin position="88"/>
        <end position="284"/>
    </location>
</feature>
<evidence type="ECO:0000256" key="4">
    <source>
        <dbReference type="ARBA" id="ARBA00022553"/>
    </source>
</evidence>
<dbReference type="InterPro" id="IPR008358">
    <property type="entry name" value="Sig_transdc_His_kin/Pase_MprB"/>
</dbReference>
<dbReference type="EMBL" id="NEMB01000003">
    <property type="protein sequence ID" value="PQQ66650.1"/>
    <property type="molecule type" value="Genomic_DNA"/>
</dbReference>
<keyword evidence="8" id="KW-1133">Transmembrane helix</keyword>
<reference evidence="12 14" key="1">
    <citation type="submission" date="2017-12" db="EMBL/GenBank/DDBJ databases">
        <title>Complete genome sequence of Herbivorax saccincola GGR1, a novel Cellulosome-producing hydrolytic bacterium in a thermophilic biogas plant, established by Illumina and Nanopore MinION sequencing.</title>
        <authorList>
            <person name="Pechtl A."/>
            <person name="Ruckert C."/>
            <person name="Koeck D.E."/>
            <person name="Maus I."/>
            <person name="Winkler A."/>
            <person name="Kalinowski J."/>
            <person name="Puhler A."/>
            <person name="Schwarz W.W."/>
            <person name="Zverlov V.V."/>
            <person name="Schluter A."/>
            <person name="Liebl W."/>
        </authorList>
    </citation>
    <scope>NUCLEOTIDE SEQUENCE [LARGE SCALE GENOMIC DNA]</scope>
    <source>
        <strain evidence="12">GGR1</strain>
        <strain evidence="14">SR1</strain>
    </source>
</reference>
<dbReference type="InterPro" id="IPR036890">
    <property type="entry name" value="HATPase_C_sf"/>
</dbReference>
<dbReference type="InterPro" id="IPR003594">
    <property type="entry name" value="HATPase_dom"/>
</dbReference>
<dbReference type="Proteomes" id="UP000239720">
    <property type="component" value="Unassembled WGS sequence"/>
</dbReference>
<dbReference type="PRINTS" id="PR01780">
    <property type="entry name" value="LANTIREGPROT"/>
</dbReference>
<dbReference type="CDD" id="cd00075">
    <property type="entry name" value="HATPase"/>
    <property type="match status" value="1"/>
</dbReference>
<evidence type="ECO:0000256" key="6">
    <source>
        <dbReference type="ARBA" id="ARBA00022692"/>
    </source>
</evidence>
<dbReference type="SUPFAM" id="SSF55874">
    <property type="entry name" value="ATPase domain of HSP90 chaperone/DNA topoisomerase II/histidine kinase"/>
    <property type="match status" value="1"/>
</dbReference>
<sequence>MIYIIIILSLLLIFFLTQLLFVKKQIKSITEQLRNYNIGKTNKKIDIILLDKEIESIASEINNLIDLHIQSNAEKKFAERELRQAIANISHDLRTPLTSILGYIQLMEGDEVTEEERNQYLKIAKDRTKRLQILLNDFFELSIIESVDYSLKLESLNINNIVEETIMNLYNQFNEKQIIPSIEIPKEKISIMADESAIKRVIENLATNAIKYSYENVGISLERSKTTVILTISNDIKDLTERDIEFFFDRFYMADKTRSGNGTGLGLSISKSLMDKMNGKLSAELKDEYLHMKCSWPLIE</sequence>
<protein>
    <recommendedName>
        <fullName evidence="3">histidine kinase</fullName>
        <ecNumber evidence="3">2.7.13.3</ecNumber>
    </recommendedName>
</protein>
<evidence type="ECO:0000256" key="8">
    <source>
        <dbReference type="ARBA" id="ARBA00022989"/>
    </source>
</evidence>
<evidence type="ECO:0000256" key="3">
    <source>
        <dbReference type="ARBA" id="ARBA00012438"/>
    </source>
</evidence>
<dbReference type="SMART" id="SM00387">
    <property type="entry name" value="HATPase_c"/>
    <property type="match status" value="1"/>
</dbReference>
<evidence type="ECO:0000256" key="1">
    <source>
        <dbReference type="ARBA" id="ARBA00000085"/>
    </source>
</evidence>
<dbReference type="InterPro" id="IPR005467">
    <property type="entry name" value="His_kinase_dom"/>
</dbReference>
<keyword evidence="9" id="KW-0902">Two-component regulatory system</keyword>
<keyword evidence="6" id="KW-0812">Transmembrane</keyword>
<dbReference type="Pfam" id="PF02518">
    <property type="entry name" value="HATPase_c"/>
    <property type="match status" value="1"/>
</dbReference>
<dbReference type="EC" id="2.7.13.3" evidence="3"/>
<evidence type="ECO:0000313" key="14">
    <source>
        <dbReference type="Proteomes" id="UP000233534"/>
    </source>
</evidence>
<evidence type="ECO:0000313" key="13">
    <source>
        <dbReference type="EMBL" id="PQQ66650.1"/>
    </source>
</evidence>
<dbReference type="InterPro" id="IPR036097">
    <property type="entry name" value="HisK_dim/P_sf"/>
</dbReference>
<reference evidence="13 15" key="2">
    <citation type="journal article" date="2018" name="Syst. Appl. Microbiol.">
        <title>Characterization and high-quality draft genome sequence of Herbivorax saccincola A7, an anaerobic, alkaliphilic, thermophilic, cellulolytic, and xylanolytic bacterium.</title>
        <authorList>
            <person name="Aikawa S."/>
            <person name="Baramee S."/>
            <person name="Sermsathanaswadi J."/>
            <person name="Thianheng P."/>
            <person name="Tachaapaikoon C."/>
            <person name="Shikata A."/>
            <person name="Waeonukul R."/>
            <person name="Pason P."/>
            <person name="Ratanakhanokchai K."/>
            <person name="Kosugi A."/>
        </authorList>
    </citation>
    <scope>NUCLEOTIDE SEQUENCE [LARGE SCALE GENOMIC DNA]</scope>
    <source>
        <strain evidence="13 15">A7</strain>
    </source>
</reference>
<evidence type="ECO:0000259" key="11">
    <source>
        <dbReference type="PROSITE" id="PS50109"/>
    </source>
</evidence>
<evidence type="ECO:0000256" key="10">
    <source>
        <dbReference type="ARBA" id="ARBA00023136"/>
    </source>
</evidence>
<dbReference type="Gene3D" id="1.10.287.130">
    <property type="match status" value="1"/>
</dbReference>
<evidence type="ECO:0000313" key="15">
    <source>
        <dbReference type="Proteomes" id="UP000239720"/>
    </source>
</evidence>
<dbReference type="Proteomes" id="UP000233534">
    <property type="component" value="Chromosome"/>
</dbReference>